<evidence type="ECO:0000313" key="4">
    <source>
        <dbReference type="Proteomes" id="UP000244005"/>
    </source>
</evidence>
<evidence type="ECO:0000313" key="3">
    <source>
        <dbReference type="EMBL" id="PTQ27321.1"/>
    </source>
</evidence>
<proteinExistence type="predicted"/>
<dbReference type="SUPFAM" id="SSF56672">
    <property type="entry name" value="DNA/RNA polymerases"/>
    <property type="match status" value="1"/>
</dbReference>
<feature type="compositionally biased region" description="Polar residues" evidence="1">
    <location>
        <begin position="10"/>
        <end position="25"/>
    </location>
</feature>
<dbReference type="InterPro" id="IPR000477">
    <property type="entry name" value="RT_dom"/>
</dbReference>
<dbReference type="InterPro" id="IPR053134">
    <property type="entry name" value="RNA-dir_DNA_polymerase"/>
</dbReference>
<dbReference type="Proteomes" id="UP000244005">
    <property type="component" value="Unassembled WGS sequence"/>
</dbReference>
<dbReference type="Gene3D" id="3.30.70.270">
    <property type="match status" value="1"/>
</dbReference>
<evidence type="ECO:0000259" key="2">
    <source>
        <dbReference type="Pfam" id="PF00078"/>
    </source>
</evidence>
<dbReference type="InterPro" id="IPR029063">
    <property type="entry name" value="SAM-dependent_MTases_sf"/>
</dbReference>
<dbReference type="PANTHER" id="PTHR24559:SF438">
    <property type="entry name" value="PEPTIDASE A2 DOMAIN-CONTAINING PROTEIN"/>
    <property type="match status" value="1"/>
</dbReference>
<dbReference type="PANTHER" id="PTHR24559">
    <property type="entry name" value="TRANSPOSON TY3-I GAG-POL POLYPROTEIN"/>
    <property type="match status" value="1"/>
</dbReference>
<feature type="domain" description="Reverse transcriptase" evidence="2">
    <location>
        <begin position="720"/>
        <end position="868"/>
    </location>
</feature>
<sequence length="869" mass="96146">MRRVPPSDLSGRTETSTSRVVDTNTPSSALTRMASSVLRSSLFSATELIDFGIDLARVFCLAATLCERGSVTATSAEIGEAMVEELYSTTTLSDESTWQASLARMEFLRARPAIDRESVVPGVSMVDNQSGVFCLMSATGQVYVPARVLLDSGAQPLMLGKTACISLGVRRSELEPCPFQIQTSLGGTSDRSYMMTRERISVQLRHDHAQDSSQFGVRAVVSSAESYDVLVGGAVLYPWSGDGRMSELPVRFISRDGPLGSSPAVLASVAGFSRVLTWLDDLLGGKRSADDTPVHEEVEEIVSLAAAVSSSLDVPLWSSCHALQLEADSLVKKAWSEASLPAEAERVLDGRLVCGPSTLSPLVTTPIVWEYSPEGVCLLDLFGGISTGLAAVLQSGILVRRYLYVEKDETALDASFPLLLPQSAVRGYQKALPSDISLLGAPDLDRVGHIYLVIAGWLCQGHTRAGHGAWLHDPRSRMFWEMLRVLRHLQEQQTRSPAYILENLMASVHEVRAWIGSTVLLDVARVGSRAHQILRHAYDYVHHDPTLNVDRILDVSRYSQVVRVADRSPMALVNRVGQPRMTLPTLLMEPNADERERAMGFMTGVTAASSISEASRRQVLDQAMDLNCLTWIVSLGLAEQRRLHIDLVVVTPLVSSLSTGTVVAMAGGDRRDIRHPWNSWNVTRGLARVAAHAVGDVGHVEVATKEATVMLAKKDVHGNYTDRRMCGDYRPINRQTKADKYAMHTPEEIFDVVGHARIFSTLDLRARYHQLPIREEDKAKTAFWRVNSHGKDCLYLWRFLPFGLKNAPTEFQRVMDRILAGLDFVRCYIDDILVFSDTVEQHQIHLQIVLERFRAHGLRLHPGKCRFFQ</sequence>
<dbReference type="Pfam" id="PF00078">
    <property type="entry name" value="RVT_1"/>
    <property type="match status" value="1"/>
</dbReference>
<organism evidence="3 4">
    <name type="scientific">Marchantia polymorpha</name>
    <name type="common">Common liverwort</name>
    <name type="synonym">Marchantia aquatica</name>
    <dbReference type="NCBI Taxonomy" id="3197"/>
    <lineage>
        <taxon>Eukaryota</taxon>
        <taxon>Viridiplantae</taxon>
        <taxon>Streptophyta</taxon>
        <taxon>Embryophyta</taxon>
        <taxon>Marchantiophyta</taxon>
        <taxon>Marchantiopsida</taxon>
        <taxon>Marchantiidae</taxon>
        <taxon>Marchantiales</taxon>
        <taxon>Marchantiaceae</taxon>
        <taxon>Marchantia</taxon>
    </lineage>
</organism>
<reference evidence="4" key="1">
    <citation type="journal article" date="2017" name="Cell">
        <title>Insights into land plant evolution garnered from the Marchantia polymorpha genome.</title>
        <authorList>
            <person name="Bowman J.L."/>
            <person name="Kohchi T."/>
            <person name="Yamato K.T."/>
            <person name="Jenkins J."/>
            <person name="Shu S."/>
            <person name="Ishizaki K."/>
            <person name="Yamaoka S."/>
            <person name="Nishihama R."/>
            <person name="Nakamura Y."/>
            <person name="Berger F."/>
            <person name="Adam C."/>
            <person name="Aki S.S."/>
            <person name="Althoff F."/>
            <person name="Araki T."/>
            <person name="Arteaga-Vazquez M.A."/>
            <person name="Balasubrmanian S."/>
            <person name="Barry K."/>
            <person name="Bauer D."/>
            <person name="Boehm C.R."/>
            <person name="Briginshaw L."/>
            <person name="Caballero-Perez J."/>
            <person name="Catarino B."/>
            <person name="Chen F."/>
            <person name="Chiyoda S."/>
            <person name="Chovatia M."/>
            <person name="Davies K.M."/>
            <person name="Delmans M."/>
            <person name="Demura T."/>
            <person name="Dierschke T."/>
            <person name="Dolan L."/>
            <person name="Dorantes-Acosta A.E."/>
            <person name="Eklund D.M."/>
            <person name="Florent S.N."/>
            <person name="Flores-Sandoval E."/>
            <person name="Fujiyama A."/>
            <person name="Fukuzawa H."/>
            <person name="Galik B."/>
            <person name="Grimanelli D."/>
            <person name="Grimwood J."/>
            <person name="Grossniklaus U."/>
            <person name="Hamada T."/>
            <person name="Haseloff J."/>
            <person name="Hetherington A.J."/>
            <person name="Higo A."/>
            <person name="Hirakawa Y."/>
            <person name="Hundley H.N."/>
            <person name="Ikeda Y."/>
            <person name="Inoue K."/>
            <person name="Inoue S.I."/>
            <person name="Ishida S."/>
            <person name="Jia Q."/>
            <person name="Kakita M."/>
            <person name="Kanazawa T."/>
            <person name="Kawai Y."/>
            <person name="Kawashima T."/>
            <person name="Kennedy M."/>
            <person name="Kinose K."/>
            <person name="Kinoshita T."/>
            <person name="Kohara Y."/>
            <person name="Koide E."/>
            <person name="Komatsu K."/>
            <person name="Kopischke S."/>
            <person name="Kubo M."/>
            <person name="Kyozuka J."/>
            <person name="Lagercrantz U."/>
            <person name="Lin S.S."/>
            <person name="Lindquist E."/>
            <person name="Lipzen A.M."/>
            <person name="Lu C.W."/>
            <person name="De Luna E."/>
            <person name="Martienssen R.A."/>
            <person name="Minamino N."/>
            <person name="Mizutani M."/>
            <person name="Mizutani M."/>
            <person name="Mochizuki N."/>
            <person name="Monte I."/>
            <person name="Mosher R."/>
            <person name="Nagasaki H."/>
            <person name="Nakagami H."/>
            <person name="Naramoto S."/>
            <person name="Nishitani K."/>
            <person name="Ohtani M."/>
            <person name="Okamoto T."/>
            <person name="Okumura M."/>
            <person name="Phillips J."/>
            <person name="Pollak B."/>
            <person name="Reinders A."/>
            <person name="Rovekamp M."/>
            <person name="Sano R."/>
            <person name="Sawa S."/>
            <person name="Schmid M.W."/>
            <person name="Shirakawa M."/>
            <person name="Solano R."/>
            <person name="Spunde A."/>
            <person name="Suetsugu N."/>
            <person name="Sugano S."/>
            <person name="Sugiyama A."/>
            <person name="Sun R."/>
            <person name="Suzuki Y."/>
            <person name="Takenaka M."/>
            <person name="Takezawa D."/>
            <person name="Tomogane H."/>
            <person name="Tsuzuki M."/>
            <person name="Ueda T."/>
            <person name="Umeda M."/>
            <person name="Ward J.M."/>
            <person name="Watanabe Y."/>
            <person name="Yazaki K."/>
            <person name="Yokoyama R."/>
            <person name="Yoshitake Y."/>
            <person name="Yotsui I."/>
            <person name="Zachgo S."/>
            <person name="Schmutz J."/>
        </authorList>
    </citation>
    <scope>NUCLEOTIDE SEQUENCE [LARGE SCALE GENOMIC DNA]</scope>
    <source>
        <strain evidence="4">Tak-1</strain>
    </source>
</reference>
<name>A0A2R6W0F2_MARPO</name>
<accession>A0A2R6W0F2</accession>
<keyword evidence="4" id="KW-1185">Reference proteome</keyword>
<gene>
    <name evidence="3" type="ORF">MARPO_0206s0006</name>
</gene>
<dbReference type="OrthoDB" id="1686402at2759"/>
<dbReference type="SUPFAM" id="SSF53335">
    <property type="entry name" value="S-adenosyl-L-methionine-dependent methyltransferases"/>
    <property type="match status" value="1"/>
</dbReference>
<dbReference type="Gene3D" id="3.40.50.150">
    <property type="entry name" value="Vaccinia Virus protein VP39"/>
    <property type="match status" value="1"/>
</dbReference>
<dbReference type="AlphaFoldDB" id="A0A2R6W0F2"/>
<feature type="region of interest" description="Disordered" evidence="1">
    <location>
        <begin position="1"/>
        <end position="25"/>
    </location>
</feature>
<dbReference type="EMBL" id="KZ772873">
    <property type="protein sequence ID" value="PTQ27321.1"/>
    <property type="molecule type" value="Genomic_DNA"/>
</dbReference>
<evidence type="ECO:0000256" key="1">
    <source>
        <dbReference type="SAM" id="MobiDB-lite"/>
    </source>
</evidence>
<dbReference type="CDD" id="cd01647">
    <property type="entry name" value="RT_LTR"/>
    <property type="match status" value="1"/>
</dbReference>
<dbReference type="InterPro" id="IPR043128">
    <property type="entry name" value="Rev_trsase/Diguanyl_cyclase"/>
</dbReference>
<protein>
    <recommendedName>
        <fullName evidence="2">Reverse transcriptase domain-containing protein</fullName>
    </recommendedName>
</protein>
<dbReference type="InterPro" id="IPR043502">
    <property type="entry name" value="DNA/RNA_pol_sf"/>
</dbReference>